<feature type="region of interest" description="Disordered" evidence="1">
    <location>
        <begin position="42"/>
        <end position="78"/>
    </location>
</feature>
<dbReference type="InterPro" id="IPR006522">
    <property type="entry name" value="Phage_virion_morphogenesis"/>
</dbReference>
<protein>
    <submittedName>
        <fullName evidence="2">Phage virion morphogenesis protein</fullName>
    </submittedName>
</protein>
<reference evidence="2" key="1">
    <citation type="submission" date="2022-12" db="EMBL/GenBank/DDBJ databases">
        <title>Bacterial isolates from different developmental stages of Nematostella vectensis.</title>
        <authorList>
            <person name="Fraune S."/>
        </authorList>
    </citation>
    <scope>NUCLEOTIDE SEQUENCE</scope>
    <source>
        <strain evidence="2">G21630-S1</strain>
    </source>
</reference>
<dbReference type="Pfam" id="PF05069">
    <property type="entry name" value="Phage_tail_S"/>
    <property type="match status" value="1"/>
</dbReference>
<dbReference type="Proteomes" id="UP001069802">
    <property type="component" value="Unassembled WGS sequence"/>
</dbReference>
<evidence type="ECO:0000256" key="1">
    <source>
        <dbReference type="SAM" id="MobiDB-lite"/>
    </source>
</evidence>
<proteinExistence type="predicted"/>
<dbReference type="NCBIfam" id="TIGR01635">
    <property type="entry name" value="tail_comp_S"/>
    <property type="match status" value="1"/>
</dbReference>
<evidence type="ECO:0000313" key="3">
    <source>
        <dbReference type="Proteomes" id="UP001069802"/>
    </source>
</evidence>
<evidence type="ECO:0000313" key="2">
    <source>
        <dbReference type="EMBL" id="MCZ4281704.1"/>
    </source>
</evidence>
<dbReference type="EMBL" id="JAPWGY010000004">
    <property type="protein sequence ID" value="MCZ4281704.1"/>
    <property type="molecule type" value="Genomic_DNA"/>
</dbReference>
<comment type="caution">
    <text evidence="2">The sequence shown here is derived from an EMBL/GenBank/DDBJ whole genome shotgun (WGS) entry which is preliminary data.</text>
</comment>
<gene>
    <name evidence="2" type="ORF">O4H49_13015</name>
</gene>
<keyword evidence="3" id="KW-1185">Reference proteome</keyword>
<name>A0ABT4LKR7_9PROT</name>
<accession>A0ABT4LKR7</accession>
<sequence length="163" mass="18547">MSDDLIQGLEKFDSWMEQVIETLSPARRRSLFRDIARDLRSRNQKRITAQQDPDGSSWEPRKTVRPAAGKSRTGQIRKKKKMMLGLRSARRLKFTASPDSADIGFAGRTARIAMVHHFGGMDLVDQDGTTKVRYPVRQLLGFSPDDRDAVRDRILSTISQAFK</sequence>
<organism evidence="2 3">
    <name type="scientific">Kiloniella laminariae</name>
    <dbReference type="NCBI Taxonomy" id="454162"/>
    <lineage>
        <taxon>Bacteria</taxon>
        <taxon>Pseudomonadati</taxon>
        <taxon>Pseudomonadota</taxon>
        <taxon>Alphaproteobacteria</taxon>
        <taxon>Rhodospirillales</taxon>
        <taxon>Kiloniellaceae</taxon>
        <taxon>Kiloniella</taxon>
    </lineage>
</organism>
<dbReference type="RefSeq" id="WP_269423867.1">
    <property type="nucleotide sequence ID" value="NZ_JAPWGY010000004.1"/>
</dbReference>